<dbReference type="InterPro" id="IPR036181">
    <property type="entry name" value="MIT_dom_sf"/>
</dbReference>
<keyword evidence="5" id="KW-1185">Reference proteome</keyword>
<dbReference type="InterPro" id="IPR000719">
    <property type="entry name" value="Prot_kinase_dom"/>
</dbReference>
<dbReference type="PROSITE" id="PS50195">
    <property type="entry name" value="PX"/>
    <property type="match status" value="1"/>
</dbReference>
<dbReference type="InterPro" id="IPR011009">
    <property type="entry name" value="Kinase-like_dom_sf"/>
</dbReference>
<evidence type="ECO:0000259" key="2">
    <source>
        <dbReference type="PROSITE" id="PS50011"/>
    </source>
</evidence>
<feature type="domain" description="Protein kinase" evidence="2">
    <location>
        <begin position="513"/>
        <end position="1051"/>
    </location>
</feature>
<dbReference type="SUPFAM" id="SSF56112">
    <property type="entry name" value="Protein kinase-like (PK-like)"/>
    <property type="match status" value="1"/>
</dbReference>
<dbReference type="SUPFAM" id="SSF116846">
    <property type="entry name" value="MIT domain"/>
    <property type="match status" value="1"/>
</dbReference>
<dbReference type="CDD" id="cd06881">
    <property type="entry name" value="PX_SNX15_like"/>
    <property type="match status" value="1"/>
</dbReference>
<name>A0A7R9KIX2_9ACAR</name>
<feature type="region of interest" description="Disordered" evidence="1">
    <location>
        <begin position="273"/>
        <end position="299"/>
    </location>
</feature>
<protein>
    <recommendedName>
        <fullName evidence="6">Ribosomal protein S6 kinase delta-1</fullName>
    </recommendedName>
</protein>
<organism evidence="4">
    <name type="scientific">Medioppia subpectinata</name>
    <dbReference type="NCBI Taxonomy" id="1979941"/>
    <lineage>
        <taxon>Eukaryota</taxon>
        <taxon>Metazoa</taxon>
        <taxon>Ecdysozoa</taxon>
        <taxon>Arthropoda</taxon>
        <taxon>Chelicerata</taxon>
        <taxon>Arachnida</taxon>
        <taxon>Acari</taxon>
        <taxon>Acariformes</taxon>
        <taxon>Sarcoptiformes</taxon>
        <taxon>Oribatida</taxon>
        <taxon>Brachypylina</taxon>
        <taxon>Oppioidea</taxon>
        <taxon>Oppiidae</taxon>
        <taxon>Medioppia</taxon>
    </lineage>
</organism>
<dbReference type="AlphaFoldDB" id="A0A7R9KIX2"/>
<dbReference type="InterPro" id="IPR051866">
    <property type="entry name" value="Intracell_Sig-Traffick_Protein"/>
</dbReference>
<dbReference type="Pfam" id="PF00069">
    <property type="entry name" value="Pkinase"/>
    <property type="match status" value="1"/>
</dbReference>
<dbReference type="SMART" id="SM00220">
    <property type="entry name" value="S_TKc"/>
    <property type="match status" value="1"/>
</dbReference>
<dbReference type="CDD" id="cd02677">
    <property type="entry name" value="MIT_SNX15"/>
    <property type="match status" value="1"/>
</dbReference>
<dbReference type="Gene3D" id="3.30.1520.10">
    <property type="entry name" value="Phox-like domain"/>
    <property type="match status" value="1"/>
</dbReference>
<proteinExistence type="predicted"/>
<sequence>VGFMSRSMPETFEANRPFTFFLMSKYEAKKNMILFSGTYRCRRLQTTDRIGADDCRPPTGAAMNRDQTTDGWVRVFEVIEPQRHRKGFTVYKVVSRIYHKSAVDGVTEIVAHKRYSEFKRLHKSLAHLHQSLHLKGVFPAFPDAKVFGRFDAAVIETRRQSALELLDFAAKHPTLFTSTVFVKFFENSVTNFTPSVANHDVIDSPIDGDTDGLPQPMTPSLSPSDEWSQRSGDTMSGDDSSFYSTPIHDSADNPVVSQHIVTNAQTVITELADSVTRTSDDNNTPVIESPQEPQSSDDKSKDWFLYAIKSCDSQPSNELPSTPTHPENCDNDMNVNIPEPFAELMPKSDENKTIFEDIPSITVSKQFSISLDLDDTSEADASTNTAVADDDGNQNLNPSQTMSEPPAVVPMIDAVPPTSSVSDTYLLDAAIILRQAQQHEESEEWEPAFESYKCAVGILLQGVVDETDTEKKASIRRKTFQYLTKAEEIYDTYLSQTNSFQPSRRWAPDSPFKSLNASLVQSWFGSSHELSKFKVIGVDSRRVQIVLDTTTNNIFVIKVIYKSSNHIDSRNTAVSSTQTLLSTNTLSLAQSIFPNDIPFMVQIYRIFKTEYALFLLLEYAKGGKLWDRITANNNNTRQSFSPCPDCTFATDDRDYERIADNAYSGRRISRTRSECGSLTDGNGSGAHYSNVFETISEQQVLRKSDSVDSCSPSGSLASIESIDCDVPSKSYLSLCNNYALEQQRYPQNHSLLADCKLGYISDSIDSIDSITEYESKAYAPYELSESKTKSRRGLSGGRPPQRQSSMESLGITGLLAKARGILKNVDQTLNITKYMAKNTNQNSNIVNRAQDLRPSKSEMSLSQFTPRTIEEVFHQMDGTSSPTTSSGNPCCSNRPLVTEWEAKVWLSQIVRCLQNLHKLGAIYCDLKPENILLNEDNNICVSYKCFWNESQLHVMDEWAREHLYVAPELIKSEKVNHLCDWWSFGVIAFELLTARSLVSYYPNGITSHTSLFFPVFISLEAKDLINKLLQPNPNERLGRHGPEEITTHPFFEGINWTNNL</sequence>
<evidence type="ECO:0000256" key="1">
    <source>
        <dbReference type="SAM" id="MobiDB-lite"/>
    </source>
</evidence>
<dbReference type="GO" id="GO:0035091">
    <property type="term" value="F:phosphatidylinositol binding"/>
    <property type="evidence" value="ECO:0007669"/>
    <property type="project" value="InterPro"/>
</dbReference>
<feature type="compositionally biased region" description="Polar residues" evidence="1">
    <location>
        <begin position="312"/>
        <end position="325"/>
    </location>
</feature>
<evidence type="ECO:0000313" key="4">
    <source>
        <dbReference type="EMBL" id="CAD7624082.1"/>
    </source>
</evidence>
<feature type="region of interest" description="Disordered" evidence="1">
    <location>
        <begin position="312"/>
        <end position="331"/>
    </location>
</feature>
<feature type="compositionally biased region" description="Polar residues" evidence="1">
    <location>
        <begin position="275"/>
        <end position="294"/>
    </location>
</feature>
<feature type="region of interest" description="Disordered" evidence="1">
    <location>
        <begin position="203"/>
        <end position="249"/>
    </location>
</feature>
<dbReference type="PROSITE" id="PS50011">
    <property type="entry name" value="PROTEIN_KINASE_DOM"/>
    <property type="match status" value="1"/>
</dbReference>
<dbReference type="EMBL" id="CAJPIZ010002086">
    <property type="protein sequence ID" value="CAG2104512.1"/>
    <property type="molecule type" value="Genomic_DNA"/>
</dbReference>
<dbReference type="Proteomes" id="UP000759131">
    <property type="component" value="Unassembled WGS sequence"/>
</dbReference>
<dbReference type="PANTHER" id="PTHR15508:SF8">
    <property type="entry name" value="LD24550P"/>
    <property type="match status" value="1"/>
</dbReference>
<feature type="domain" description="PX" evidence="3">
    <location>
        <begin position="69"/>
        <end position="192"/>
    </location>
</feature>
<dbReference type="InterPro" id="IPR007330">
    <property type="entry name" value="MIT_dom"/>
</dbReference>
<dbReference type="GO" id="GO:0005524">
    <property type="term" value="F:ATP binding"/>
    <property type="evidence" value="ECO:0007669"/>
    <property type="project" value="InterPro"/>
</dbReference>
<dbReference type="InterPro" id="IPR036871">
    <property type="entry name" value="PX_dom_sf"/>
</dbReference>
<dbReference type="GO" id="GO:0004672">
    <property type="term" value="F:protein kinase activity"/>
    <property type="evidence" value="ECO:0007669"/>
    <property type="project" value="InterPro"/>
</dbReference>
<feature type="region of interest" description="Disordered" evidence="1">
    <location>
        <begin position="784"/>
        <end position="807"/>
    </location>
</feature>
<dbReference type="SMART" id="SM00745">
    <property type="entry name" value="MIT"/>
    <property type="match status" value="1"/>
</dbReference>
<dbReference type="Gene3D" id="1.20.58.80">
    <property type="entry name" value="Phosphotransferase system, lactose/cellobiose-type IIA subunit"/>
    <property type="match status" value="1"/>
</dbReference>
<dbReference type="SUPFAM" id="SSF64268">
    <property type="entry name" value="PX domain"/>
    <property type="match status" value="1"/>
</dbReference>
<accession>A0A7R9KIX2</accession>
<feature type="compositionally biased region" description="Polar residues" evidence="1">
    <location>
        <begin position="393"/>
        <end position="403"/>
    </location>
</feature>
<feature type="non-terminal residue" evidence="4">
    <location>
        <position position="1"/>
    </location>
</feature>
<dbReference type="Gene3D" id="3.30.200.20">
    <property type="entry name" value="Phosphorylase Kinase, domain 1"/>
    <property type="match status" value="1"/>
</dbReference>
<dbReference type="Gene3D" id="1.10.510.10">
    <property type="entry name" value="Transferase(Phosphotransferase) domain 1"/>
    <property type="match status" value="1"/>
</dbReference>
<dbReference type="Pfam" id="PF00787">
    <property type="entry name" value="PX"/>
    <property type="match status" value="1"/>
</dbReference>
<evidence type="ECO:0000259" key="3">
    <source>
        <dbReference type="PROSITE" id="PS50195"/>
    </source>
</evidence>
<dbReference type="EMBL" id="OC856661">
    <property type="protein sequence ID" value="CAD7624082.1"/>
    <property type="molecule type" value="Genomic_DNA"/>
</dbReference>
<evidence type="ECO:0008006" key="6">
    <source>
        <dbReference type="Google" id="ProtNLM"/>
    </source>
</evidence>
<dbReference type="InterPro" id="IPR001683">
    <property type="entry name" value="PX_dom"/>
</dbReference>
<dbReference type="SMART" id="SM00312">
    <property type="entry name" value="PX"/>
    <property type="match status" value="1"/>
</dbReference>
<feature type="compositionally biased region" description="Polar residues" evidence="1">
    <location>
        <begin position="218"/>
        <end position="244"/>
    </location>
</feature>
<feature type="region of interest" description="Disordered" evidence="1">
    <location>
        <begin position="384"/>
        <end position="406"/>
    </location>
</feature>
<dbReference type="OrthoDB" id="1278353at2759"/>
<evidence type="ECO:0000313" key="5">
    <source>
        <dbReference type="Proteomes" id="UP000759131"/>
    </source>
</evidence>
<gene>
    <name evidence="4" type="ORF">OSB1V03_LOCUS4528</name>
</gene>
<dbReference type="Pfam" id="PF04212">
    <property type="entry name" value="MIT"/>
    <property type="match status" value="1"/>
</dbReference>
<dbReference type="PANTHER" id="PTHR15508">
    <property type="entry name" value="RIBOSOMAL PROTEIN S6 KINASE"/>
    <property type="match status" value="1"/>
</dbReference>
<reference evidence="4" key="1">
    <citation type="submission" date="2020-11" db="EMBL/GenBank/DDBJ databases">
        <authorList>
            <person name="Tran Van P."/>
        </authorList>
    </citation>
    <scope>NUCLEOTIDE SEQUENCE</scope>
</reference>